<accession>A0AC35EW86</accession>
<sequence>NKPHVKYYLEFSGSLSKDYTKKLQKYVDQIIKTAVTEYPPVYLKFDFQSSKSHQKLKALKEAYELQEQIAKILVHNQQ</sequence>
<protein>
    <submittedName>
        <fullName evidence="2">Uncharacterized protein</fullName>
    </submittedName>
</protein>
<organism evidence="1 2">
    <name type="scientific">Panagrolaimus sp. PS1159</name>
    <dbReference type="NCBI Taxonomy" id="55785"/>
    <lineage>
        <taxon>Eukaryota</taxon>
        <taxon>Metazoa</taxon>
        <taxon>Ecdysozoa</taxon>
        <taxon>Nematoda</taxon>
        <taxon>Chromadorea</taxon>
        <taxon>Rhabditida</taxon>
        <taxon>Tylenchina</taxon>
        <taxon>Panagrolaimomorpha</taxon>
        <taxon>Panagrolaimoidea</taxon>
        <taxon>Panagrolaimidae</taxon>
        <taxon>Panagrolaimus</taxon>
    </lineage>
</organism>
<name>A0AC35EW86_9BILA</name>
<evidence type="ECO:0000313" key="2">
    <source>
        <dbReference type="WBParaSite" id="PS1159_v2.g1125.t1"/>
    </source>
</evidence>
<dbReference type="WBParaSite" id="PS1159_v2.g1125.t1">
    <property type="protein sequence ID" value="PS1159_v2.g1125.t1"/>
    <property type="gene ID" value="PS1159_v2.g1125"/>
</dbReference>
<proteinExistence type="predicted"/>
<evidence type="ECO:0000313" key="1">
    <source>
        <dbReference type="Proteomes" id="UP000887580"/>
    </source>
</evidence>
<dbReference type="Proteomes" id="UP000887580">
    <property type="component" value="Unplaced"/>
</dbReference>
<reference evidence="2" key="1">
    <citation type="submission" date="2022-11" db="UniProtKB">
        <authorList>
            <consortium name="WormBaseParasite"/>
        </authorList>
    </citation>
    <scope>IDENTIFICATION</scope>
</reference>